<proteinExistence type="predicted"/>
<organism evidence="2 3">
    <name type="scientific">Dendrobium nobile</name>
    <name type="common">Orchid</name>
    <dbReference type="NCBI Taxonomy" id="94219"/>
    <lineage>
        <taxon>Eukaryota</taxon>
        <taxon>Viridiplantae</taxon>
        <taxon>Streptophyta</taxon>
        <taxon>Embryophyta</taxon>
        <taxon>Tracheophyta</taxon>
        <taxon>Spermatophyta</taxon>
        <taxon>Magnoliopsida</taxon>
        <taxon>Liliopsida</taxon>
        <taxon>Asparagales</taxon>
        <taxon>Orchidaceae</taxon>
        <taxon>Epidendroideae</taxon>
        <taxon>Malaxideae</taxon>
        <taxon>Dendrobiinae</taxon>
        <taxon>Dendrobium</taxon>
    </lineage>
</organism>
<accession>A0A8T3BDL8</accession>
<keyword evidence="1" id="KW-0812">Transmembrane</keyword>
<dbReference type="AlphaFoldDB" id="A0A8T3BDL8"/>
<protein>
    <submittedName>
        <fullName evidence="2">Uncharacterized protein</fullName>
    </submittedName>
</protein>
<keyword evidence="1" id="KW-1133">Transmembrane helix</keyword>
<evidence type="ECO:0000313" key="3">
    <source>
        <dbReference type="Proteomes" id="UP000829196"/>
    </source>
</evidence>
<evidence type="ECO:0000313" key="2">
    <source>
        <dbReference type="EMBL" id="KAI0510350.1"/>
    </source>
</evidence>
<evidence type="ECO:0000256" key="1">
    <source>
        <dbReference type="SAM" id="Phobius"/>
    </source>
</evidence>
<keyword evidence="3" id="KW-1185">Reference proteome</keyword>
<dbReference type="EMBL" id="JAGYWB010000009">
    <property type="protein sequence ID" value="KAI0510350.1"/>
    <property type="molecule type" value="Genomic_DNA"/>
</dbReference>
<sequence length="85" mass="9588">MLVFAVVLSLGSCIALCCLWSLYIDAIICNKVQANSNKDFIILICSLPLFPLSLSLSSKKFKRNFIFLQRRSNRFPSLALFNGLQ</sequence>
<dbReference type="Proteomes" id="UP000829196">
    <property type="component" value="Unassembled WGS sequence"/>
</dbReference>
<name>A0A8T3BDL8_DENNO</name>
<comment type="caution">
    <text evidence="2">The sequence shown here is derived from an EMBL/GenBank/DDBJ whole genome shotgun (WGS) entry which is preliminary data.</text>
</comment>
<feature type="transmembrane region" description="Helical" evidence="1">
    <location>
        <begin position="39"/>
        <end position="56"/>
    </location>
</feature>
<reference evidence="2" key="1">
    <citation type="journal article" date="2022" name="Front. Genet.">
        <title>Chromosome-Scale Assembly of the Dendrobium nobile Genome Provides Insights Into the Molecular Mechanism of the Biosynthesis of the Medicinal Active Ingredient of Dendrobium.</title>
        <authorList>
            <person name="Xu Q."/>
            <person name="Niu S.-C."/>
            <person name="Li K.-L."/>
            <person name="Zheng P.-J."/>
            <person name="Zhang X.-J."/>
            <person name="Jia Y."/>
            <person name="Liu Y."/>
            <person name="Niu Y.-X."/>
            <person name="Yu L.-H."/>
            <person name="Chen D.-F."/>
            <person name="Zhang G.-Q."/>
        </authorList>
    </citation>
    <scope>NUCLEOTIDE SEQUENCE</scope>
    <source>
        <tissue evidence="2">Leaf</tissue>
    </source>
</reference>
<keyword evidence="1" id="KW-0472">Membrane</keyword>
<gene>
    <name evidence="2" type="ORF">KFK09_010951</name>
</gene>